<evidence type="ECO:0000256" key="1">
    <source>
        <dbReference type="SAM" id="Phobius"/>
    </source>
</evidence>
<reference evidence="3" key="2">
    <citation type="journal article" date="2022" name="BMC Genomics">
        <title>Comparative genome analysis of mycobacteria focusing on tRNA and non-coding RNA.</title>
        <authorList>
            <person name="Behra P.R.K."/>
            <person name="Pettersson B.M.F."/>
            <person name="Ramesh M."/>
            <person name="Das S."/>
            <person name="Dasgupta S."/>
            <person name="Kirsebom L.A."/>
        </authorList>
    </citation>
    <scope>NUCLEOTIDE SEQUENCE</scope>
    <source>
        <strain evidence="3">DSM 45406</strain>
    </source>
</reference>
<accession>A0A9X2YJU1</accession>
<gene>
    <name evidence="3" type="ORF">H7H73_30370</name>
    <name evidence="4" type="ORF">MJO55_09725</name>
</gene>
<name>A0A9X2YJU1_9MYCO</name>
<organism evidence="3 6">
    <name type="scientific">Mycolicibacterium rufum</name>
    <dbReference type="NCBI Taxonomy" id="318424"/>
    <lineage>
        <taxon>Bacteria</taxon>
        <taxon>Bacillati</taxon>
        <taxon>Actinomycetota</taxon>
        <taxon>Actinomycetes</taxon>
        <taxon>Mycobacteriales</taxon>
        <taxon>Mycobacteriaceae</taxon>
        <taxon>Mycolicibacterium</taxon>
    </lineage>
</organism>
<dbReference type="RefSeq" id="WP_043414876.1">
    <property type="nucleotide sequence ID" value="NZ_CP092427.2"/>
</dbReference>
<keyword evidence="1" id="KW-0472">Membrane</keyword>
<proteinExistence type="predicted"/>
<keyword evidence="1" id="KW-1133">Transmembrane helix</keyword>
<feature type="transmembrane region" description="Helical" evidence="1">
    <location>
        <begin position="105"/>
        <end position="134"/>
    </location>
</feature>
<dbReference type="AlphaFoldDB" id="A0A9X2YJU1"/>
<evidence type="ECO:0000256" key="2">
    <source>
        <dbReference type="SAM" id="SignalP"/>
    </source>
</evidence>
<feature type="signal peptide" evidence="2">
    <location>
        <begin position="1"/>
        <end position="29"/>
    </location>
</feature>
<feature type="transmembrane region" description="Helical" evidence="1">
    <location>
        <begin position="39"/>
        <end position="58"/>
    </location>
</feature>
<feature type="transmembrane region" description="Helical" evidence="1">
    <location>
        <begin position="65"/>
        <end position="85"/>
    </location>
</feature>
<evidence type="ECO:0008006" key="7">
    <source>
        <dbReference type="Google" id="ProtNLM"/>
    </source>
</evidence>
<feature type="chain" id="PRO_5040726085" description="MFS transporter" evidence="2">
    <location>
        <begin position="30"/>
        <end position="177"/>
    </location>
</feature>
<evidence type="ECO:0000313" key="6">
    <source>
        <dbReference type="Proteomes" id="UP001140272"/>
    </source>
</evidence>
<sequence length="177" mass="17718">MDTPKSHARWVRGGLVGASSAAVTIGAHAAAGGGVAGGPALAVAVLLCATVGALVSCAPLPSPGTAFTATTAALGVAQFLGHMALTTTGHHHHAADGLGWSMIAAHAGAALLLGAAITAVEFLYAICVSVLAWLRLFARRAPRALPRAVRRVTNPVARRPILITGLGMRAPPTAVTF</sequence>
<dbReference type="EMBL" id="CP092427">
    <property type="protein sequence ID" value="ULP38658.1"/>
    <property type="molecule type" value="Genomic_DNA"/>
</dbReference>
<dbReference type="EMBL" id="JACKRN010000960">
    <property type="protein sequence ID" value="MCV7073956.1"/>
    <property type="molecule type" value="Genomic_DNA"/>
</dbReference>
<evidence type="ECO:0000313" key="5">
    <source>
        <dbReference type="Proteomes" id="UP001055159"/>
    </source>
</evidence>
<protein>
    <recommendedName>
        <fullName evidence="7">MFS transporter</fullName>
    </recommendedName>
</protein>
<keyword evidence="5" id="KW-1185">Reference proteome</keyword>
<reference evidence="3" key="1">
    <citation type="submission" date="2020-07" db="EMBL/GenBank/DDBJ databases">
        <authorList>
            <person name="Pettersson B.M.F."/>
            <person name="Behra P.R.K."/>
            <person name="Ramesh M."/>
            <person name="Das S."/>
            <person name="Dasgupta S."/>
            <person name="Kirsebom L.A."/>
        </authorList>
    </citation>
    <scope>NUCLEOTIDE SEQUENCE</scope>
    <source>
        <strain evidence="3">DSM 45406</strain>
    </source>
</reference>
<evidence type="ECO:0000313" key="3">
    <source>
        <dbReference type="EMBL" id="MCV7073956.1"/>
    </source>
</evidence>
<reference evidence="4" key="3">
    <citation type="submission" date="2022-08" db="EMBL/GenBank/DDBJ databases">
        <title>Whole genome sequencing of non-tuberculosis mycobacteria type-strains.</title>
        <authorList>
            <person name="Igarashi Y."/>
            <person name="Osugi A."/>
            <person name="Mitarai S."/>
        </authorList>
    </citation>
    <scope>NUCLEOTIDE SEQUENCE</scope>
    <source>
        <strain evidence="4">JCM 16372</strain>
    </source>
</reference>
<dbReference type="Proteomes" id="UP001055159">
    <property type="component" value="Chromosome"/>
</dbReference>
<dbReference type="Proteomes" id="UP001140272">
    <property type="component" value="Unassembled WGS sequence"/>
</dbReference>
<keyword evidence="2" id="KW-0732">Signal</keyword>
<keyword evidence="1" id="KW-0812">Transmembrane</keyword>
<evidence type="ECO:0000313" key="4">
    <source>
        <dbReference type="EMBL" id="ULP38658.1"/>
    </source>
</evidence>